<dbReference type="Proteomes" id="UP000275232">
    <property type="component" value="Unassembled WGS sequence"/>
</dbReference>
<gene>
    <name evidence="3" type="ORF">EG799_01260</name>
</gene>
<dbReference type="InterPro" id="IPR010870">
    <property type="entry name" value="Porin_O/P"/>
</dbReference>
<evidence type="ECO:0000256" key="2">
    <source>
        <dbReference type="SAM" id="SignalP"/>
    </source>
</evidence>
<comment type="caution">
    <text evidence="3">The sequence shown here is derived from an EMBL/GenBank/DDBJ whole genome shotgun (WGS) entry which is preliminary data.</text>
</comment>
<organism evidence="3 4">
    <name type="scientific">Aurantiacibacter spongiae</name>
    <dbReference type="NCBI Taxonomy" id="2488860"/>
    <lineage>
        <taxon>Bacteria</taxon>
        <taxon>Pseudomonadati</taxon>
        <taxon>Pseudomonadota</taxon>
        <taxon>Alphaproteobacteria</taxon>
        <taxon>Sphingomonadales</taxon>
        <taxon>Erythrobacteraceae</taxon>
        <taxon>Aurantiacibacter</taxon>
    </lineage>
</organism>
<dbReference type="AlphaFoldDB" id="A0A3N5CPW3"/>
<reference evidence="3 4" key="1">
    <citation type="submission" date="2018-11" db="EMBL/GenBank/DDBJ databases">
        <title>Erythrobacter spongiae sp. nov., isolated from a marine sponge.</title>
        <authorList>
            <person name="Zhuang L."/>
            <person name="Luo L."/>
        </authorList>
    </citation>
    <scope>NUCLEOTIDE SEQUENCE [LARGE SCALE GENOMIC DNA]</scope>
    <source>
        <strain evidence="3 4">HN-E23</strain>
    </source>
</reference>
<feature type="chain" id="PRO_5018064176" description="Porin" evidence="2">
    <location>
        <begin position="23"/>
        <end position="459"/>
    </location>
</feature>
<feature type="coiled-coil region" evidence="1">
    <location>
        <begin position="27"/>
        <end position="61"/>
    </location>
</feature>
<keyword evidence="1" id="KW-0175">Coiled coil</keyword>
<keyword evidence="4" id="KW-1185">Reference proteome</keyword>
<dbReference type="OrthoDB" id="9807854at2"/>
<accession>A0A3N5CPW3</accession>
<evidence type="ECO:0000313" key="3">
    <source>
        <dbReference type="EMBL" id="RPF70406.1"/>
    </source>
</evidence>
<dbReference type="SUPFAM" id="SSF56935">
    <property type="entry name" value="Porins"/>
    <property type="match status" value="1"/>
</dbReference>
<dbReference type="Gene3D" id="2.40.160.10">
    <property type="entry name" value="Porin"/>
    <property type="match status" value="1"/>
</dbReference>
<dbReference type="InterPro" id="IPR023614">
    <property type="entry name" value="Porin_dom_sf"/>
</dbReference>
<sequence>MCRMLLTSLVATTMLIPVAATAQDEDLSAMRDQIAAMQAEIARLQTKVENLEQQRQSAERQPNGLVVVDALDPAPVAQAVPISPSTDLGFGAALSAETEEGWSFKPFGRLQFDAGTTALPDGLALADGYGSELRRIRLGVAGDMPGGFGYKLEVDFAGGDAEITDAILTYETGAAELTVGQHNNFQSLEELTSSRFSSFIERAAFTDAFGFERRLGLSVQYGVGDVLVQAGVFGDNFDDLPDSNSRSFDARAVYAPQIGGAQLHVGGSLHFTELNGDDSVRYRQRPLVHFTSNRLLDTGNVGADREFGTGLEAAAILGPLHFAGEAFWQSIDQSDTFTAADDPTFFGGYAEIGYFLTGERRGYKGGKFDRTQPLAPVGEGGIGAVQLVARYDRLDLSDAGITGGIQNGFYGSLIWVPTDYTRLMVNYGRLDYHDAPRPLPSGERDYAADVVGVRAQVDF</sequence>
<feature type="signal peptide" evidence="2">
    <location>
        <begin position="1"/>
        <end position="22"/>
    </location>
</feature>
<dbReference type="Pfam" id="PF07396">
    <property type="entry name" value="Porin_O_P"/>
    <property type="match status" value="1"/>
</dbReference>
<evidence type="ECO:0000313" key="4">
    <source>
        <dbReference type="Proteomes" id="UP000275232"/>
    </source>
</evidence>
<name>A0A3N5CPW3_9SPHN</name>
<proteinExistence type="predicted"/>
<evidence type="ECO:0008006" key="5">
    <source>
        <dbReference type="Google" id="ProtNLM"/>
    </source>
</evidence>
<dbReference type="EMBL" id="RPFZ01000001">
    <property type="protein sequence ID" value="RPF70406.1"/>
    <property type="molecule type" value="Genomic_DNA"/>
</dbReference>
<protein>
    <recommendedName>
        <fullName evidence="5">Porin</fullName>
    </recommendedName>
</protein>
<evidence type="ECO:0000256" key="1">
    <source>
        <dbReference type="SAM" id="Coils"/>
    </source>
</evidence>
<keyword evidence="2" id="KW-0732">Signal</keyword>